<dbReference type="InterPro" id="IPR002048">
    <property type="entry name" value="EF_hand_dom"/>
</dbReference>
<evidence type="ECO:0000313" key="3">
    <source>
        <dbReference type="EMBL" id="MBS0125284.1"/>
    </source>
</evidence>
<feature type="domain" description="EF-hand" evidence="2">
    <location>
        <begin position="81"/>
        <end position="99"/>
    </location>
</feature>
<dbReference type="SUPFAM" id="SSF47473">
    <property type="entry name" value="EF-hand"/>
    <property type="match status" value="1"/>
</dbReference>
<proteinExistence type="predicted"/>
<keyword evidence="1" id="KW-0732">Signal</keyword>
<organism evidence="3 4">
    <name type="scientific">Thetidibacter halocola</name>
    <dbReference type="NCBI Taxonomy" id="2827239"/>
    <lineage>
        <taxon>Bacteria</taxon>
        <taxon>Pseudomonadati</taxon>
        <taxon>Pseudomonadota</taxon>
        <taxon>Alphaproteobacteria</taxon>
        <taxon>Rhodobacterales</taxon>
        <taxon>Roseobacteraceae</taxon>
        <taxon>Thetidibacter</taxon>
    </lineage>
</organism>
<feature type="chain" id="PRO_5035296735" description="EF-hand domain-containing protein" evidence="1">
    <location>
        <begin position="21"/>
        <end position="119"/>
    </location>
</feature>
<evidence type="ECO:0000256" key="1">
    <source>
        <dbReference type="SAM" id="SignalP"/>
    </source>
</evidence>
<dbReference type="RefSeq" id="WP_212537236.1">
    <property type="nucleotide sequence ID" value="NZ_JAGTUU010000005.1"/>
</dbReference>
<gene>
    <name evidence="3" type="ORF">KB874_14425</name>
</gene>
<dbReference type="GO" id="GO:0005509">
    <property type="term" value="F:calcium ion binding"/>
    <property type="evidence" value="ECO:0007669"/>
    <property type="project" value="InterPro"/>
</dbReference>
<dbReference type="AlphaFoldDB" id="A0A8J8B8Y9"/>
<evidence type="ECO:0000259" key="2">
    <source>
        <dbReference type="Pfam" id="PF13202"/>
    </source>
</evidence>
<comment type="caution">
    <text evidence="3">The sequence shown here is derived from an EMBL/GenBank/DDBJ whole genome shotgun (WGS) entry which is preliminary data.</text>
</comment>
<dbReference type="PROSITE" id="PS00018">
    <property type="entry name" value="EF_HAND_1"/>
    <property type="match status" value="1"/>
</dbReference>
<dbReference type="Proteomes" id="UP000681356">
    <property type="component" value="Unassembled WGS sequence"/>
</dbReference>
<dbReference type="Gene3D" id="1.10.238.10">
    <property type="entry name" value="EF-hand"/>
    <property type="match status" value="1"/>
</dbReference>
<accession>A0A8J8B8Y9</accession>
<feature type="signal peptide" evidence="1">
    <location>
        <begin position="1"/>
        <end position="20"/>
    </location>
</feature>
<evidence type="ECO:0000313" key="4">
    <source>
        <dbReference type="Proteomes" id="UP000681356"/>
    </source>
</evidence>
<dbReference type="Pfam" id="PF13202">
    <property type="entry name" value="EF-hand_5"/>
    <property type="match status" value="1"/>
</dbReference>
<keyword evidence="4" id="KW-1185">Reference proteome</keyword>
<protein>
    <recommendedName>
        <fullName evidence="2">EF-hand domain-containing protein</fullName>
    </recommendedName>
</protein>
<dbReference type="EMBL" id="JAGTUU010000005">
    <property type="protein sequence ID" value="MBS0125284.1"/>
    <property type="molecule type" value="Genomic_DNA"/>
</dbReference>
<dbReference type="InterPro" id="IPR011992">
    <property type="entry name" value="EF-hand-dom_pair"/>
</dbReference>
<dbReference type="InterPro" id="IPR018247">
    <property type="entry name" value="EF_Hand_1_Ca_BS"/>
</dbReference>
<reference evidence="3" key="1">
    <citation type="submission" date="2021-04" db="EMBL/GenBank/DDBJ databases">
        <authorList>
            <person name="Yoon J."/>
        </authorList>
    </citation>
    <scope>NUCLEOTIDE SEQUENCE</scope>
    <source>
        <strain evidence="3">KMU-90</strain>
    </source>
</reference>
<name>A0A8J8B8Y9_9RHOB</name>
<sequence length="119" mass="12386">MFAIKVLTLSAALLTGPALASDGVPPLVTGHVPFSAYEGGVPQGVKPGLRQYGFRAVDTNRNGFWDHPEIVAAFGKGALDALMTFDGNGDGRISLLELRAHDDGGTGGPDGILKERVRG</sequence>